<dbReference type="Proteomes" id="UP000198403">
    <property type="component" value="Unassembled WGS sequence"/>
</dbReference>
<evidence type="ECO:0000259" key="2">
    <source>
        <dbReference type="PROSITE" id="PS51737"/>
    </source>
</evidence>
<dbReference type="InterPro" id="IPR006119">
    <property type="entry name" value="Resolv_N"/>
</dbReference>
<dbReference type="PROSITE" id="PS51737">
    <property type="entry name" value="RECOMBINASE_DNA_BIND"/>
    <property type="match status" value="1"/>
</dbReference>
<proteinExistence type="predicted"/>
<dbReference type="PROSITE" id="PS51736">
    <property type="entry name" value="RECOMBINASES_3"/>
    <property type="match status" value="1"/>
</dbReference>
<protein>
    <submittedName>
        <fullName evidence="3">Site-specific DNA recombinase</fullName>
    </submittedName>
</protein>
<dbReference type="InterPro" id="IPR011109">
    <property type="entry name" value="DNA_bind_recombinase_dom"/>
</dbReference>
<feature type="domain" description="Resolvase/invertase-type recombinase catalytic" evidence="1">
    <location>
        <begin position="4"/>
        <end position="152"/>
    </location>
</feature>
<dbReference type="Pfam" id="PF00239">
    <property type="entry name" value="Resolvase"/>
    <property type="match status" value="1"/>
</dbReference>
<evidence type="ECO:0000313" key="3">
    <source>
        <dbReference type="EMBL" id="SNR43084.1"/>
    </source>
</evidence>
<reference evidence="3 4" key="1">
    <citation type="submission" date="2017-06" db="EMBL/GenBank/DDBJ databases">
        <authorList>
            <person name="Kim H.J."/>
            <person name="Triplett B.A."/>
        </authorList>
    </citation>
    <scope>NUCLEOTIDE SEQUENCE [LARGE SCALE GENOMIC DNA]</scope>
    <source>
        <strain evidence="3 4">DSM 44272</strain>
    </source>
</reference>
<evidence type="ECO:0000313" key="4">
    <source>
        <dbReference type="Proteomes" id="UP000198403"/>
    </source>
</evidence>
<gene>
    <name evidence="3" type="ORF">SAMN06272737_1074</name>
</gene>
<dbReference type="Gene3D" id="3.40.50.1390">
    <property type="entry name" value="Resolvase, N-terminal catalytic domain"/>
    <property type="match status" value="1"/>
</dbReference>
<dbReference type="Pfam" id="PF07508">
    <property type="entry name" value="Recombinase"/>
    <property type="match status" value="1"/>
</dbReference>
<dbReference type="OrthoDB" id="4500247at2"/>
<dbReference type="InterPro" id="IPR050639">
    <property type="entry name" value="SSR_resolvase"/>
</dbReference>
<dbReference type="GO" id="GO:0003677">
    <property type="term" value="F:DNA binding"/>
    <property type="evidence" value="ECO:0007669"/>
    <property type="project" value="InterPro"/>
</dbReference>
<dbReference type="GO" id="GO:0000150">
    <property type="term" value="F:DNA strand exchange activity"/>
    <property type="evidence" value="ECO:0007669"/>
    <property type="project" value="InterPro"/>
</dbReference>
<sequence>MRRRAVIYTRMSRDREGAGLGVDRQRQDCMDLAERLGWKIIGHHSDNDLSAYSAKPRPGYRALLDDLEEGRADAVVVWHTDRLHRRPVELEHYIDVCDPRGVITQTVKAGPLDLATPSGRMVARMLGSAGRYEVEHLIERQQAAKLQAATSGRWKGGRRPFGYEADGVTIRKSEAAEIRRVTDDLLAGMSLHAIARDWNARGITTSTGGVWKPTEVRKLLARPRNAGLMEHRGEVVGRAGWPAIVEEPLWQAVRAMLSDVSRRTTTGNARRWLGGGLYLCGICGAALRATTAGTGGLGRGHAPAYRCEQGAHVVRRCEPLDDFVEHILIERLSRPDAADLARTPTTVDTTDLHVERLAIQARLDELVDRFAAGHITGQQMERGSATLRSQLEDLDRQLAAAAGASVLDGVVGGDAAEIWPILDLSRRRAILDTLMCVTVHRTRRGRPPGWRPGDSYFDPRGIEIAWRTS</sequence>
<dbReference type="Gene3D" id="3.90.1750.20">
    <property type="entry name" value="Putative Large Serine Recombinase, Chain B, Domain 2"/>
    <property type="match status" value="1"/>
</dbReference>
<dbReference type="SMART" id="SM00857">
    <property type="entry name" value="Resolvase"/>
    <property type="match status" value="1"/>
</dbReference>
<dbReference type="PANTHER" id="PTHR30461:SF23">
    <property type="entry name" value="DNA RECOMBINASE-RELATED"/>
    <property type="match status" value="1"/>
</dbReference>
<feature type="domain" description="Recombinase" evidence="2">
    <location>
        <begin position="160"/>
        <end position="263"/>
    </location>
</feature>
<dbReference type="RefSeq" id="WP_089336020.1">
    <property type="nucleotide sequence ID" value="NZ_FZNO01000007.1"/>
</dbReference>
<evidence type="ECO:0000259" key="1">
    <source>
        <dbReference type="PROSITE" id="PS51736"/>
    </source>
</evidence>
<accession>A0A238W9X1</accession>
<dbReference type="CDD" id="cd00338">
    <property type="entry name" value="Ser_Recombinase"/>
    <property type="match status" value="1"/>
</dbReference>
<name>A0A238W9X1_9ACTN</name>
<organism evidence="3 4">
    <name type="scientific">Blastococcus mobilis</name>
    <dbReference type="NCBI Taxonomy" id="1938746"/>
    <lineage>
        <taxon>Bacteria</taxon>
        <taxon>Bacillati</taxon>
        <taxon>Actinomycetota</taxon>
        <taxon>Actinomycetes</taxon>
        <taxon>Geodermatophilales</taxon>
        <taxon>Geodermatophilaceae</taxon>
        <taxon>Blastococcus</taxon>
    </lineage>
</organism>
<dbReference type="InterPro" id="IPR038109">
    <property type="entry name" value="DNA_bind_recomb_sf"/>
</dbReference>
<dbReference type="EMBL" id="FZNO01000007">
    <property type="protein sequence ID" value="SNR43084.1"/>
    <property type="molecule type" value="Genomic_DNA"/>
</dbReference>
<keyword evidence="4" id="KW-1185">Reference proteome</keyword>
<dbReference type="AlphaFoldDB" id="A0A238W9X1"/>
<dbReference type="InterPro" id="IPR036162">
    <property type="entry name" value="Resolvase-like_N_sf"/>
</dbReference>
<dbReference type="SUPFAM" id="SSF53041">
    <property type="entry name" value="Resolvase-like"/>
    <property type="match status" value="1"/>
</dbReference>
<dbReference type="PANTHER" id="PTHR30461">
    <property type="entry name" value="DNA-INVERTASE FROM LAMBDOID PROPHAGE"/>
    <property type="match status" value="1"/>
</dbReference>